<dbReference type="Pfam" id="PF00344">
    <property type="entry name" value="SecY"/>
    <property type="match status" value="1"/>
</dbReference>
<comment type="function">
    <text evidence="10">The central subunit of the protein translocation channel SecYEG. Consists of two halves formed by TMs 1-5 and 6-10. These two domains form a lateral gate at the front which open onto the bilayer between TMs 2 and 7, and are clamped together by SecE at the back. The channel is closed by both a pore ring composed of hydrophobic SecY resides and a short helix (helix 2A) on the extracellular side of the membrane which forms a plug. The plug probably moves laterally to allow the channel to open. The ring and the pore may move independently.</text>
</comment>
<keyword evidence="3 10" id="KW-0813">Transport</keyword>
<comment type="subunit">
    <text evidence="10">Component of the Sec protein translocase complex. Heterotrimer consisting of SecY, SecE and SecG subunits. The heterotrimers can form oligomers, although 1 heterotrimer is thought to be able to translocate proteins. Interacts with the ribosome. Interacts with SecDF, and other proteins may be involved. Interacts with SecA.</text>
</comment>
<keyword evidence="4 10" id="KW-0812">Transmembrane</keyword>
<evidence type="ECO:0000256" key="9">
    <source>
        <dbReference type="ARBA" id="ARBA00039733"/>
    </source>
</evidence>
<feature type="transmembrane region" description="Helical" evidence="10">
    <location>
        <begin position="20"/>
        <end position="48"/>
    </location>
</feature>
<dbReference type="InterPro" id="IPR023201">
    <property type="entry name" value="SecY_dom_sf"/>
</dbReference>
<feature type="transmembrane region" description="Helical" evidence="10">
    <location>
        <begin position="217"/>
        <end position="238"/>
    </location>
</feature>
<dbReference type="GO" id="GO:0043952">
    <property type="term" value="P:protein transport by the Sec complex"/>
    <property type="evidence" value="ECO:0007669"/>
    <property type="project" value="UniProtKB-UniRule"/>
</dbReference>
<comment type="similarity">
    <text evidence="2 10 11">Belongs to the SecY/SEC61-alpha family.</text>
</comment>
<evidence type="ECO:0000313" key="12">
    <source>
        <dbReference type="EMBL" id="RKX71593.1"/>
    </source>
</evidence>
<dbReference type="PIRSF" id="PIRSF004557">
    <property type="entry name" value="SecY"/>
    <property type="match status" value="1"/>
</dbReference>
<dbReference type="GO" id="GO:0006605">
    <property type="term" value="P:protein targeting"/>
    <property type="evidence" value="ECO:0007669"/>
    <property type="project" value="UniProtKB-UniRule"/>
</dbReference>
<evidence type="ECO:0000256" key="4">
    <source>
        <dbReference type="ARBA" id="ARBA00022692"/>
    </source>
</evidence>
<evidence type="ECO:0000313" key="13">
    <source>
        <dbReference type="Proteomes" id="UP000268469"/>
    </source>
</evidence>
<evidence type="ECO:0000256" key="5">
    <source>
        <dbReference type="ARBA" id="ARBA00022927"/>
    </source>
</evidence>
<keyword evidence="5 10" id="KW-0653">Protein transport</keyword>
<dbReference type="NCBIfam" id="TIGR00967">
    <property type="entry name" value="3a0501s007"/>
    <property type="match status" value="1"/>
</dbReference>
<dbReference type="InterPro" id="IPR002208">
    <property type="entry name" value="SecY/SEC61-alpha"/>
</dbReference>
<dbReference type="EMBL" id="QNBE01000005">
    <property type="protein sequence ID" value="RKX71593.1"/>
    <property type="molecule type" value="Genomic_DNA"/>
</dbReference>
<feature type="transmembrane region" description="Helical" evidence="10">
    <location>
        <begin position="364"/>
        <end position="386"/>
    </location>
</feature>
<keyword evidence="7 10" id="KW-0811">Translocation</keyword>
<feature type="transmembrane region" description="Helical" evidence="10">
    <location>
        <begin position="392"/>
        <end position="412"/>
    </location>
</feature>
<evidence type="ECO:0000256" key="3">
    <source>
        <dbReference type="ARBA" id="ARBA00022448"/>
    </source>
</evidence>
<keyword evidence="10" id="KW-1003">Cell membrane</keyword>
<keyword evidence="8 10" id="KW-0472">Membrane</keyword>
<dbReference type="Gene3D" id="1.10.3370.10">
    <property type="entry name" value="SecY subunit domain"/>
    <property type="match status" value="1"/>
</dbReference>
<dbReference type="FunFam" id="1.10.3370.10:FF:000001">
    <property type="entry name" value="Preprotein translocase subunit SecY"/>
    <property type="match status" value="1"/>
</dbReference>
<feature type="transmembrane region" description="Helical" evidence="10">
    <location>
        <begin position="115"/>
        <end position="135"/>
    </location>
</feature>
<protein>
    <recommendedName>
        <fullName evidence="9 10">Protein translocase subunit SecY</fullName>
    </recommendedName>
</protein>
<dbReference type="HAMAP" id="MF_01465">
    <property type="entry name" value="SecY"/>
    <property type="match status" value="1"/>
</dbReference>
<gene>
    <name evidence="10" type="primary">secY</name>
    <name evidence="12" type="ORF">DRP53_00900</name>
</gene>
<sequence length="438" mass="48883">MLESFGNIFKVPDLKKKLLFTLFAIVVYRLGAHIPLPGINVAALGHLIANLKAQGSVFGLYDIFVGGALSRAAIMALGVMPYISASIIFQLLGSVFPQIEKLQKDEEGRRKITRYTRYTTVGLAALQAIGIAVFLEAQKVPIGDRIVPIVVHGGMGFRFLTMVTLTCGTIFAMWLGEQITEKGIGNGISFIIFIGCLEEYPQYFLRTFQMVRAQGLSVINLIFIIVVMVLVVAGVVVMTQAMRKIPVQYPKRVIGRRLYGGQSTHLPLRVNTAGVIPIIFAQSLMVFPGTVASFIPQLAVFRDAFKPGIWYYDILFFALIIYFTYFYTSIIFNPRDLAENMKRYGGFIPGIRPGPKTAEYIDNVLTRITLPGAVFLAFIALLPYQLYATLRVPFYFGGTTLLIIVGVALDTIQQIEAQLLMHHYEGFLKRGRVRGRRW</sequence>
<dbReference type="PRINTS" id="PR00303">
    <property type="entry name" value="SECYTRNLCASE"/>
</dbReference>
<feature type="transmembrane region" description="Helical" evidence="10">
    <location>
        <begin position="155"/>
        <end position="175"/>
    </location>
</feature>
<evidence type="ECO:0000256" key="11">
    <source>
        <dbReference type="RuleBase" id="RU004349"/>
    </source>
</evidence>
<evidence type="ECO:0000256" key="8">
    <source>
        <dbReference type="ARBA" id="ARBA00023136"/>
    </source>
</evidence>
<feature type="transmembrane region" description="Helical" evidence="10">
    <location>
        <begin position="68"/>
        <end position="94"/>
    </location>
</feature>
<dbReference type="Proteomes" id="UP000268469">
    <property type="component" value="Unassembled WGS sequence"/>
</dbReference>
<dbReference type="GO" id="GO:0065002">
    <property type="term" value="P:intracellular protein transmembrane transport"/>
    <property type="evidence" value="ECO:0007669"/>
    <property type="project" value="UniProtKB-UniRule"/>
</dbReference>
<dbReference type="SUPFAM" id="SSF103491">
    <property type="entry name" value="Preprotein translocase SecY subunit"/>
    <property type="match status" value="1"/>
</dbReference>
<comment type="subcellular location">
    <subcellularLocation>
        <location evidence="10">Cell membrane</location>
        <topology evidence="10">Multi-pass membrane protein</topology>
    </subcellularLocation>
    <subcellularLocation>
        <location evidence="1">Membrane</location>
        <topology evidence="1">Multi-pass membrane protein</topology>
    </subcellularLocation>
</comment>
<proteinExistence type="inferred from homology"/>
<dbReference type="PANTHER" id="PTHR10906">
    <property type="entry name" value="SECY/SEC61-ALPHA FAMILY MEMBER"/>
    <property type="match status" value="1"/>
</dbReference>
<feature type="transmembrane region" description="Helical" evidence="10">
    <location>
        <begin position="309"/>
        <end position="332"/>
    </location>
</feature>
<name>A0A660SLJ5_UNCW3</name>
<dbReference type="AlphaFoldDB" id="A0A660SLJ5"/>
<feature type="transmembrane region" description="Helical" evidence="10">
    <location>
        <begin position="187"/>
        <end position="205"/>
    </location>
</feature>
<feature type="transmembrane region" description="Helical" evidence="10">
    <location>
        <begin position="266"/>
        <end position="289"/>
    </location>
</feature>
<evidence type="ECO:0000256" key="10">
    <source>
        <dbReference type="HAMAP-Rule" id="MF_01465"/>
    </source>
</evidence>
<keyword evidence="6 10" id="KW-1133">Transmembrane helix</keyword>
<accession>A0A660SLJ5</accession>
<organism evidence="12 13">
    <name type="scientific">candidate division WOR-3 bacterium</name>
    <dbReference type="NCBI Taxonomy" id="2052148"/>
    <lineage>
        <taxon>Bacteria</taxon>
        <taxon>Bacteria division WOR-3</taxon>
    </lineage>
</organism>
<dbReference type="GO" id="GO:0005886">
    <property type="term" value="C:plasma membrane"/>
    <property type="evidence" value="ECO:0007669"/>
    <property type="project" value="UniProtKB-SubCell"/>
</dbReference>
<evidence type="ECO:0000256" key="2">
    <source>
        <dbReference type="ARBA" id="ARBA00005751"/>
    </source>
</evidence>
<reference evidence="12 13" key="1">
    <citation type="submission" date="2018-06" db="EMBL/GenBank/DDBJ databases">
        <title>Extensive metabolic versatility and redundancy in microbially diverse, dynamic hydrothermal sediments.</title>
        <authorList>
            <person name="Dombrowski N."/>
            <person name="Teske A."/>
            <person name="Baker B.J."/>
        </authorList>
    </citation>
    <scope>NUCLEOTIDE SEQUENCE [LARGE SCALE GENOMIC DNA]</scope>
    <source>
        <strain evidence="12">B36_G15</strain>
    </source>
</reference>
<evidence type="ECO:0000256" key="6">
    <source>
        <dbReference type="ARBA" id="ARBA00022989"/>
    </source>
</evidence>
<evidence type="ECO:0000256" key="7">
    <source>
        <dbReference type="ARBA" id="ARBA00023010"/>
    </source>
</evidence>
<comment type="caution">
    <text evidence="12">The sequence shown here is derived from an EMBL/GenBank/DDBJ whole genome shotgun (WGS) entry which is preliminary data.</text>
</comment>
<dbReference type="InterPro" id="IPR026593">
    <property type="entry name" value="SecY"/>
</dbReference>
<evidence type="ECO:0000256" key="1">
    <source>
        <dbReference type="ARBA" id="ARBA00004141"/>
    </source>
</evidence>